<comment type="caution">
    <text evidence="8">The sequence shown here is derived from an EMBL/GenBank/DDBJ whole genome shotgun (WGS) entry which is preliminary data.</text>
</comment>
<accession>A0AAW9SB27</accession>
<dbReference type="Pfam" id="PF13860">
    <property type="entry name" value="FlgD_ig"/>
    <property type="match status" value="1"/>
</dbReference>
<dbReference type="Pfam" id="PF03963">
    <property type="entry name" value="FlgD"/>
    <property type="match status" value="1"/>
</dbReference>
<evidence type="ECO:0000256" key="1">
    <source>
        <dbReference type="ARBA" id="ARBA00010577"/>
    </source>
</evidence>
<comment type="function">
    <text evidence="4 5">Required for flagellar hook formation. May act as a scaffolding protein.</text>
</comment>
<dbReference type="EMBL" id="JBDNCH010000002">
    <property type="protein sequence ID" value="MEN9061199.1"/>
    <property type="molecule type" value="Genomic_DNA"/>
</dbReference>
<reference evidence="8 9" key="1">
    <citation type="submission" date="2024-05" db="EMBL/GenBank/DDBJ databases">
        <title>Genome sequence of Ponticoccus litoralis KCCM 90028.</title>
        <authorList>
            <person name="Kim J.M."/>
            <person name="Lee J.K."/>
            <person name="Choi B.J."/>
            <person name="Bayburt H."/>
            <person name="Baek J.H."/>
            <person name="Jeon C.O."/>
        </authorList>
    </citation>
    <scope>NUCLEOTIDE SEQUENCE [LARGE SCALE GENOMIC DNA]</scope>
    <source>
        <strain evidence="8 9">KCCM 90028</strain>
    </source>
</reference>
<protein>
    <recommendedName>
        <fullName evidence="2 5">Basal-body rod modification protein FlgD</fullName>
    </recommendedName>
</protein>
<evidence type="ECO:0000259" key="7">
    <source>
        <dbReference type="Pfam" id="PF13860"/>
    </source>
</evidence>
<evidence type="ECO:0000256" key="2">
    <source>
        <dbReference type="ARBA" id="ARBA00016013"/>
    </source>
</evidence>
<evidence type="ECO:0000256" key="5">
    <source>
        <dbReference type="RuleBase" id="RU362076"/>
    </source>
</evidence>
<keyword evidence="8" id="KW-0282">Flagellum</keyword>
<dbReference type="InterPro" id="IPR005648">
    <property type="entry name" value="FlgD"/>
</dbReference>
<keyword evidence="8" id="KW-0966">Cell projection</keyword>
<evidence type="ECO:0000313" key="9">
    <source>
        <dbReference type="Proteomes" id="UP001428774"/>
    </source>
</evidence>
<proteinExistence type="inferred from homology"/>
<dbReference type="Proteomes" id="UP001428774">
    <property type="component" value="Unassembled WGS sequence"/>
</dbReference>
<comment type="similarity">
    <text evidence="1 5">Belongs to the FlgD family.</text>
</comment>
<evidence type="ECO:0000256" key="4">
    <source>
        <dbReference type="ARBA" id="ARBA00024746"/>
    </source>
</evidence>
<keyword evidence="9" id="KW-1185">Reference proteome</keyword>
<dbReference type="Gene3D" id="2.60.40.4070">
    <property type="match status" value="1"/>
</dbReference>
<keyword evidence="3 5" id="KW-1005">Bacterial flagellum biogenesis</keyword>
<evidence type="ECO:0000256" key="3">
    <source>
        <dbReference type="ARBA" id="ARBA00022795"/>
    </source>
</evidence>
<dbReference type="InterPro" id="IPR025965">
    <property type="entry name" value="FlgD/Vpr_Ig-like"/>
</dbReference>
<gene>
    <name evidence="8" type="ORF">ABFB10_09250</name>
</gene>
<feature type="compositionally biased region" description="Polar residues" evidence="6">
    <location>
        <begin position="1"/>
        <end position="18"/>
    </location>
</feature>
<dbReference type="GO" id="GO:0044781">
    <property type="term" value="P:bacterial-type flagellum organization"/>
    <property type="evidence" value="ECO:0007669"/>
    <property type="project" value="UniProtKB-UniRule"/>
</dbReference>
<name>A0AAW9SB27_9RHOB</name>
<organism evidence="8 9">
    <name type="scientific">Ponticoccus litoralis</name>
    <dbReference type="NCBI Taxonomy" id="422297"/>
    <lineage>
        <taxon>Bacteria</taxon>
        <taxon>Pseudomonadati</taxon>
        <taxon>Pseudomonadota</taxon>
        <taxon>Alphaproteobacteria</taxon>
        <taxon>Rhodobacterales</taxon>
        <taxon>Roseobacteraceae</taxon>
        <taxon>Ponticoccus</taxon>
    </lineage>
</organism>
<evidence type="ECO:0000256" key="6">
    <source>
        <dbReference type="SAM" id="MobiDB-lite"/>
    </source>
</evidence>
<sequence>MTDATTTLPLFPRTTSATGAKPVAMDDEAAGSDTKKISSDFETFLRMLTVQMQNQDPLNPVDSTDYATQLATFSSVEQQVLTNDLLRELTAQFGGGAGAGNALQSVSGWIGMEALSEEPVAFTGAPVSIRADYPPEADSAKLIVRNAEGEEVQSFSVDVTQKDLVWGGVDGSGSLLPTGQYSFHITSFRDQMEIGTGAAATYRPIVEARGTDAGSVVLTLSDGTEISRDAVMGLRDSPS</sequence>
<keyword evidence="8" id="KW-0969">Cilium</keyword>
<feature type="domain" description="FlgD/Vpr Ig-like" evidence="7">
    <location>
        <begin position="123"/>
        <end position="187"/>
    </location>
</feature>
<dbReference type="AlphaFoldDB" id="A0AAW9SB27"/>
<dbReference type="RefSeq" id="WP_347166291.1">
    <property type="nucleotide sequence ID" value="NZ_JBDNCH010000002.1"/>
</dbReference>
<evidence type="ECO:0000313" key="8">
    <source>
        <dbReference type="EMBL" id="MEN9061199.1"/>
    </source>
</evidence>
<feature type="region of interest" description="Disordered" evidence="6">
    <location>
        <begin position="1"/>
        <end position="32"/>
    </location>
</feature>